<evidence type="ECO:0000256" key="2">
    <source>
        <dbReference type="ARBA" id="ARBA00022475"/>
    </source>
</evidence>
<evidence type="ECO:0000313" key="9">
    <source>
        <dbReference type="Proteomes" id="UP000194139"/>
    </source>
</evidence>
<evidence type="ECO:0000256" key="5">
    <source>
        <dbReference type="ARBA" id="ARBA00023136"/>
    </source>
</evidence>
<dbReference type="SUPFAM" id="SSF103473">
    <property type="entry name" value="MFS general substrate transporter"/>
    <property type="match status" value="1"/>
</dbReference>
<dbReference type="RefSeq" id="WP_086072182.1">
    <property type="nucleotide sequence ID" value="NZ_CP021109.1"/>
</dbReference>
<dbReference type="AlphaFoldDB" id="A0A1W6YZ41"/>
<keyword evidence="2" id="KW-1003">Cell membrane</keyword>
<keyword evidence="9" id="KW-1185">Reference proteome</keyword>
<keyword evidence="3 6" id="KW-0812">Transmembrane</keyword>
<evidence type="ECO:0000256" key="4">
    <source>
        <dbReference type="ARBA" id="ARBA00022989"/>
    </source>
</evidence>
<organism evidence="8 9">
    <name type="scientific">Bordetella genomosp. 9</name>
    <dbReference type="NCBI Taxonomy" id="1416803"/>
    <lineage>
        <taxon>Bacteria</taxon>
        <taxon>Pseudomonadati</taxon>
        <taxon>Pseudomonadota</taxon>
        <taxon>Betaproteobacteria</taxon>
        <taxon>Burkholderiales</taxon>
        <taxon>Alcaligenaceae</taxon>
        <taxon>Bordetella</taxon>
    </lineage>
</organism>
<dbReference type="InterPro" id="IPR011701">
    <property type="entry name" value="MFS"/>
</dbReference>
<dbReference type="Gene3D" id="1.20.1250.20">
    <property type="entry name" value="MFS general substrate transporter like domains"/>
    <property type="match status" value="1"/>
</dbReference>
<evidence type="ECO:0000256" key="1">
    <source>
        <dbReference type="ARBA" id="ARBA00004651"/>
    </source>
</evidence>
<feature type="transmembrane region" description="Helical" evidence="6">
    <location>
        <begin position="370"/>
        <end position="394"/>
    </location>
</feature>
<evidence type="ECO:0000313" key="8">
    <source>
        <dbReference type="EMBL" id="ARP86372.1"/>
    </source>
</evidence>
<dbReference type="EMBL" id="CP021109">
    <property type="protein sequence ID" value="ARP86372.1"/>
    <property type="molecule type" value="Genomic_DNA"/>
</dbReference>
<reference evidence="8 9" key="1">
    <citation type="submission" date="2017-05" db="EMBL/GenBank/DDBJ databases">
        <title>Complete and WGS of Bordetella genogroups.</title>
        <authorList>
            <person name="Spilker T."/>
            <person name="LiPuma J."/>
        </authorList>
    </citation>
    <scope>NUCLEOTIDE SEQUENCE [LARGE SCALE GENOMIC DNA]</scope>
    <source>
        <strain evidence="8 9">AU17164</strain>
    </source>
</reference>
<feature type="transmembrane region" description="Helical" evidence="6">
    <location>
        <begin position="255"/>
        <end position="276"/>
    </location>
</feature>
<keyword evidence="5 6" id="KW-0472">Membrane</keyword>
<comment type="subcellular location">
    <subcellularLocation>
        <location evidence="1">Cell membrane</location>
        <topology evidence="1">Multi-pass membrane protein</topology>
    </subcellularLocation>
</comment>
<dbReference type="Proteomes" id="UP000194139">
    <property type="component" value="Chromosome"/>
</dbReference>
<accession>A0A1W6YZ41</accession>
<gene>
    <name evidence="8" type="ORF">CAL13_09300</name>
</gene>
<feature type="transmembrane region" description="Helical" evidence="6">
    <location>
        <begin position="20"/>
        <end position="40"/>
    </location>
</feature>
<feature type="transmembrane region" description="Helical" evidence="6">
    <location>
        <begin position="148"/>
        <end position="170"/>
    </location>
</feature>
<feature type="transmembrane region" description="Helical" evidence="6">
    <location>
        <begin position="218"/>
        <end position="243"/>
    </location>
</feature>
<feature type="transmembrane region" description="Helical" evidence="6">
    <location>
        <begin position="60"/>
        <end position="81"/>
    </location>
</feature>
<evidence type="ECO:0000256" key="3">
    <source>
        <dbReference type="ARBA" id="ARBA00022692"/>
    </source>
</evidence>
<feature type="transmembrane region" description="Helical" evidence="6">
    <location>
        <begin position="308"/>
        <end position="329"/>
    </location>
</feature>
<dbReference type="GO" id="GO:0022857">
    <property type="term" value="F:transmembrane transporter activity"/>
    <property type="evidence" value="ECO:0007669"/>
    <property type="project" value="InterPro"/>
</dbReference>
<proteinExistence type="predicted"/>
<dbReference type="InterPro" id="IPR036259">
    <property type="entry name" value="MFS_trans_sf"/>
</dbReference>
<feature type="transmembrane region" description="Helical" evidence="6">
    <location>
        <begin position="90"/>
        <end position="113"/>
    </location>
</feature>
<evidence type="ECO:0000256" key="6">
    <source>
        <dbReference type="SAM" id="Phobius"/>
    </source>
</evidence>
<sequence>MMESTLRAKPTAPPAAGATFDRWAITLVIVAGVMSALHVGKGPIALPEMQRTFGRSPADLSSLLSVFAIVGVIGGMAAGVLAQRVGDRRVLIAGLVILALASFAGAAAPSYAWLLATRIVEGLGFLMVVVAAPAALNRLTPPERRSLVFGFWSTFMGIGIALSMLAGPLLDSWQRLWSLDGALSLGIAVWVGLRVPGAPGTPKETQAGARSVLQSRPTVLLGLAFAVYNLQFFGMMSFLPAFLMQQASLSMTQAGAVGAVTVLANAAGNVLGGIILQRGMTAAGLMGAAFLATGVLGALAFLPSMPAASVLVLCVAFSAAAGVLPATLLASAPRSAPAPHLAPMSLGLVMQGNYLGQVVAPVLAGALVAAFGWIGVGAQIGIAAFAGFVLILGYRRGS</sequence>
<dbReference type="PANTHER" id="PTHR43124">
    <property type="entry name" value="PURINE EFFLUX PUMP PBUE"/>
    <property type="match status" value="1"/>
</dbReference>
<name>A0A1W6YZ41_9BORD</name>
<dbReference type="GO" id="GO:0005886">
    <property type="term" value="C:plasma membrane"/>
    <property type="evidence" value="ECO:0007669"/>
    <property type="project" value="UniProtKB-SubCell"/>
</dbReference>
<evidence type="ECO:0000259" key="7">
    <source>
        <dbReference type="PROSITE" id="PS50850"/>
    </source>
</evidence>
<dbReference type="PANTHER" id="PTHR43124:SF3">
    <property type="entry name" value="CHLORAMPHENICOL EFFLUX PUMP RV0191"/>
    <property type="match status" value="1"/>
</dbReference>
<dbReference type="PROSITE" id="PS50850">
    <property type="entry name" value="MFS"/>
    <property type="match status" value="1"/>
</dbReference>
<feature type="domain" description="Major facilitator superfamily (MFS) profile" evidence="7">
    <location>
        <begin position="24"/>
        <end position="398"/>
    </location>
</feature>
<feature type="transmembrane region" description="Helical" evidence="6">
    <location>
        <begin position="283"/>
        <end position="302"/>
    </location>
</feature>
<protein>
    <recommendedName>
        <fullName evidence="7">Major facilitator superfamily (MFS) profile domain-containing protein</fullName>
    </recommendedName>
</protein>
<dbReference type="InterPro" id="IPR050189">
    <property type="entry name" value="MFS_Efflux_Transporters"/>
</dbReference>
<dbReference type="InterPro" id="IPR020846">
    <property type="entry name" value="MFS_dom"/>
</dbReference>
<keyword evidence="4 6" id="KW-1133">Transmembrane helix</keyword>
<feature type="transmembrane region" description="Helical" evidence="6">
    <location>
        <begin position="119"/>
        <end position="136"/>
    </location>
</feature>
<dbReference type="Pfam" id="PF07690">
    <property type="entry name" value="MFS_1"/>
    <property type="match status" value="1"/>
</dbReference>